<dbReference type="AlphaFoldDB" id="Q97CZ9"/>
<evidence type="ECO:0000256" key="1">
    <source>
        <dbReference type="ARBA" id="ARBA00006817"/>
    </source>
</evidence>
<dbReference type="HOGENOM" id="CLU_108923_1_0_9"/>
<dbReference type="EMBL" id="AE001437">
    <property type="protein sequence ID" value="AAK81611.1"/>
    <property type="molecule type" value="Genomic_DNA"/>
</dbReference>
<accession>Q97CZ9</accession>
<evidence type="ECO:0000259" key="2">
    <source>
        <dbReference type="Pfam" id="PF08327"/>
    </source>
</evidence>
<dbReference type="InterPro" id="IPR023393">
    <property type="entry name" value="START-like_dom_sf"/>
</dbReference>
<dbReference type="RefSeq" id="WP_010966951.1">
    <property type="nucleotide sequence ID" value="NC_003030.1"/>
</dbReference>
<evidence type="ECO:0000313" key="4">
    <source>
        <dbReference type="Proteomes" id="UP000000814"/>
    </source>
</evidence>
<name>Q97CZ9_CLOAB</name>
<dbReference type="SUPFAM" id="SSF55961">
    <property type="entry name" value="Bet v1-like"/>
    <property type="match status" value="1"/>
</dbReference>
<protein>
    <submittedName>
        <fullName evidence="3">Uncharacterized conserved protein, related to polyketide cyclase (CypC)</fullName>
    </submittedName>
</protein>
<dbReference type="Proteomes" id="UP000000814">
    <property type="component" value="Chromosome"/>
</dbReference>
<dbReference type="Gene3D" id="3.30.530.20">
    <property type="match status" value="1"/>
</dbReference>
<feature type="domain" description="Activator of Hsp90 ATPase homologue 1/2-like C-terminal" evidence="2">
    <location>
        <begin position="19"/>
        <end position="142"/>
    </location>
</feature>
<keyword evidence="4" id="KW-1185">Reference proteome</keyword>
<dbReference type="DNASU" id="1119872"/>
<evidence type="ECO:0000313" key="3">
    <source>
        <dbReference type="EMBL" id="AAK81611.1"/>
    </source>
</evidence>
<dbReference type="eggNOG" id="COG3832">
    <property type="taxonomic scope" value="Bacteria"/>
</dbReference>
<dbReference type="KEGG" id="cac:CA_C3690"/>
<organism evidence="3 4">
    <name type="scientific">Clostridium acetobutylicum (strain ATCC 824 / DSM 792 / JCM 1419 / IAM 19013 / LMG 5710 / NBRC 13948 / NRRL B-527 / VKM B-1787 / 2291 / W)</name>
    <dbReference type="NCBI Taxonomy" id="272562"/>
    <lineage>
        <taxon>Bacteria</taxon>
        <taxon>Bacillati</taxon>
        <taxon>Bacillota</taxon>
        <taxon>Clostridia</taxon>
        <taxon>Eubacteriales</taxon>
        <taxon>Clostridiaceae</taxon>
        <taxon>Clostridium</taxon>
    </lineage>
</organism>
<dbReference type="STRING" id="272562.CA_C3690"/>
<dbReference type="PIR" id="H97352">
    <property type="entry name" value="H97352"/>
</dbReference>
<dbReference type="PATRIC" id="fig|272562.8.peg.3879"/>
<dbReference type="Pfam" id="PF08327">
    <property type="entry name" value="AHSA1"/>
    <property type="match status" value="1"/>
</dbReference>
<reference evidence="3 4" key="1">
    <citation type="journal article" date="2001" name="J. Bacteriol.">
        <title>Genome sequence and comparative analysis of the solvent-producing bacterium Clostridium acetobutylicum.</title>
        <authorList>
            <person name="Nolling J."/>
            <person name="Breton G."/>
            <person name="Omelchenko M.V."/>
            <person name="Makarova K.S."/>
            <person name="Zeng Q."/>
            <person name="Gibson R."/>
            <person name="Lee H.M."/>
            <person name="Dubois J."/>
            <person name="Qiu D."/>
            <person name="Hitti J."/>
            <person name="Wolf Y.I."/>
            <person name="Tatusov R.L."/>
            <person name="Sabathe F."/>
            <person name="Doucette-Stamm L."/>
            <person name="Soucaille P."/>
            <person name="Daly M.J."/>
            <person name="Bennett G.N."/>
            <person name="Koonin E.V."/>
            <person name="Smith D.R."/>
        </authorList>
    </citation>
    <scope>NUCLEOTIDE SEQUENCE [LARGE SCALE GENOMIC DNA]</scope>
    <source>
        <strain evidence="4">ATCC 824 / DSM 792 / JCM 1419 / LMG 5710 / VKM B-1787</strain>
    </source>
</reference>
<dbReference type="InterPro" id="IPR013538">
    <property type="entry name" value="ASHA1/2-like_C"/>
</dbReference>
<gene>
    <name evidence="3" type="ordered locus">CA_C3690</name>
</gene>
<dbReference type="CDD" id="cd08897">
    <property type="entry name" value="SRPBCC_CalC_Aha1-like_4"/>
    <property type="match status" value="1"/>
</dbReference>
<proteinExistence type="inferred from homology"/>
<dbReference type="GeneID" id="45000188"/>
<comment type="similarity">
    <text evidence="1">Belongs to the AHA1 family.</text>
</comment>
<sequence>MINIAVDNSIKITIETTVNAPIDMVWEAWTEPEHIKSWNHASDDWHTTEAKNDLRVGGRFVSKMEAKDGSFGFDFGGTYNKVRLYEFISYIMDDDRSVEITFKPEKDKTYIVESFEAEKSNPIDLQQKGWQAILDNFKKYVEENKLRGREK</sequence>
<dbReference type="OrthoDB" id="384974at2"/>